<evidence type="ECO:0000256" key="1">
    <source>
        <dbReference type="SAM" id="MobiDB-lite"/>
    </source>
</evidence>
<keyword evidence="2" id="KW-1133">Transmembrane helix</keyword>
<evidence type="ECO:0000313" key="4">
    <source>
        <dbReference type="Proteomes" id="UP000799324"/>
    </source>
</evidence>
<dbReference type="OrthoDB" id="5342292at2759"/>
<feature type="transmembrane region" description="Helical" evidence="2">
    <location>
        <begin position="15"/>
        <end position="35"/>
    </location>
</feature>
<organism evidence="3 4">
    <name type="scientific">Lophiostoma macrostomum CBS 122681</name>
    <dbReference type="NCBI Taxonomy" id="1314788"/>
    <lineage>
        <taxon>Eukaryota</taxon>
        <taxon>Fungi</taxon>
        <taxon>Dikarya</taxon>
        <taxon>Ascomycota</taxon>
        <taxon>Pezizomycotina</taxon>
        <taxon>Dothideomycetes</taxon>
        <taxon>Pleosporomycetidae</taxon>
        <taxon>Pleosporales</taxon>
        <taxon>Lophiostomataceae</taxon>
        <taxon>Lophiostoma</taxon>
    </lineage>
</organism>
<accession>A0A6A6T1U6</accession>
<protein>
    <submittedName>
        <fullName evidence="3">Uncharacterized protein</fullName>
    </submittedName>
</protein>
<keyword evidence="2" id="KW-0812">Transmembrane</keyword>
<name>A0A6A6T1U6_9PLEO</name>
<keyword evidence="4" id="KW-1185">Reference proteome</keyword>
<evidence type="ECO:0000313" key="3">
    <source>
        <dbReference type="EMBL" id="KAF2653720.1"/>
    </source>
</evidence>
<feature type="region of interest" description="Disordered" evidence="1">
    <location>
        <begin position="34"/>
        <end position="53"/>
    </location>
</feature>
<dbReference type="Proteomes" id="UP000799324">
    <property type="component" value="Unassembled WGS sequence"/>
</dbReference>
<dbReference type="AlphaFoldDB" id="A0A6A6T1U6"/>
<sequence length="53" mass="6049">MLEGFVRLFTLESNIGYALLWNIYLASLFGSGYTPSGNDMHRPSRLRQAKRLS</sequence>
<gene>
    <name evidence="3" type="ORF">K491DRAFT_759475</name>
</gene>
<proteinExistence type="predicted"/>
<feature type="compositionally biased region" description="Basic residues" evidence="1">
    <location>
        <begin position="43"/>
        <end position="53"/>
    </location>
</feature>
<evidence type="ECO:0000256" key="2">
    <source>
        <dbReference type="SAM" id="Phobius"/>
    </source>
</evidence>
<reference evidence="3" key="1">
    <citation type="journal article" date="2020" name="Stud. Mycol.">
        <title>101 Dothideomycetes genomes: a test case for predicting lifestyles and emergence of pathogens.</title>
        <authorList>
            <person name="Haridas S."/>
            <person name="Albert R."/>
            <person name="Binder M."/>
            <person name="Bloem J."/>
            <person name="Labutti K."/>
            <person name="Salamov A."/>
            <person name="Andreopoulos B."/>
            <person name="Baker S."/>
            <person name="Barry K."/>
            <person name="Bills G."/>
            <person name="Bluhm B."/>
            <person name="Cannon C."/>
            <person name="Castanera R."/>
            <person name="Culley D."/>
            <person name="Daum C."/>
            <person name="Ezra D."/>
            <person name="Gonzalez J."/>
            <person name="Henrissat B."/>
            <person name="Kuo A."/>
            <person name="Liang C."/>
            <person name="Lipzen A."/>
            <person name="Lutzoni F."/>
            <person name="Magnuson J."/>
            <person name="Mondo S."/>
            <person name="Nolan M."/>
            <person name="Ohm R."/>
            <person name="Pangilinan J."/>
            <person name="Park H.-J."/>
            <person name="Ramirez L."/>
            <person name="Alfaro M."/>
            <person name="Sun H."/>
            <person name="Tritt A."/>
            <person name="Yoshinaga Y."/>
            <person name="Zwiers L.-H."/>
            <person name="Turgeon B."/>
            <person name="Goodwin S."/>
            <person name="Spatafora J."/>
            <person name="Crous P."/>
            <person name="Grigoriev I."/>
        </authorList>
    </citation>
    <scope>NUCLEOTIDE SEQUENCE</scope>
    <source>
        <strain evidence="3">CBS 122681</strain>
    </source>
</reference>
<keyword evidence="2" id="KW-0472">Membrane</keyword>
<dbReference type="EMBL" id="MU004376">
    <property type="protein sequence ID" value="KAF2653720.1"/>
    <property type="molecule type" value="Genomic_DNA"/>
</dbReference>